<evidence type="ECO:0000313" key="2">
    <source>
        <dbReference type="EMBL" id="MED6289259.1"/>
    </source>
</evidence>
<keyword evidence="3" id="KW-1185">Reference proteome</keyword>
<organism evidence="2 3">
    <name type="scientific">Characodon lateralis</name>
    <dbReference type="NCBI Taxonomy" id="208331"/>
    <lineage>
        <taxon>Eukaryota</taxon>
        <taxon>Metazoa</taxon>
        <taxon>Chordata</taxon>
        <taxon>Craniata</taxon>
        <taxon>Vertebrata</taxon>
        <taxon>Euteleostomi</taxon>
        <taxon>Actinopterygii</taxon>
        <taxon>Neopterygii</taxon>
        <taxon>Teleostei</taxon>
        <taxon>Neoteleostei</taxon>
        <taxon>Acanthomorphata</taxon>
        <taxon>Ovalentaria</taxon>
        <taxon>Atherinomorphae</taxon>
        <taxon>Cyprinodontiformes</taxon>
        <taxon>Goodeidae</taxon>
        <taxon>Characodon</taxon>
    </lineage>
</organism>
<accession>A0ABU7ERI1</accession>
<feature type="chain" id="PRO_5045569112" evidence="1">
    <location>
        <begin position="29"/>
        <end position="267"/>
    </location>
</feature>
<reference evidence="2 3" key="1">
    <citation type="submission" date="2021-06" db="EMBL/GenBank/DDBJ databases">
        <authorList>
            <person name="Palmer J.M."/>
        </authorList>
    </citation>
    <scope>NUCLEOTIDE SEQUENCE [LARGE SCALE GENOMIC DNA]</scope>
    <source>
        <strain evidence="2 3">CL_MEX2019</strain>
        <tissue evidence="2">Muscle</tissue>
    </source>
</reference>
<evidence type="ECO:0000256" key="1">
    <source>
        <dbReference type="SAM" id="SignalP"/>
    </source>
</evidence>
<dbReference type="Proteomes" id="UP001352852">
    <property type="component" value="Unassembled WGS sequence"/>
</dbReference>
<sequence>MMPAFSPSAHVLHLLLCALLADLPLAYISHGNFIYYSWSQNAQPCSTSSMSDCRCKNFPLSTAHWPLSHSTPVFQRKHLTVWYSSPSTVMRLLNNSEVRHLTLIHCGPPGEPRGAASFPQEGYFAVQRLERLTVVNMPERPFHLCTDTNCAKSTNANQDRVNIFPFDSNKPNRDKDTNMDLVAETMRSSLRASSPQIQDIFLGRELGAAHHEQARLGVIHSSVLDWGAEIKTYTVLTHIDSDGTLPFPDLHLAKLPEASVIYVSFVY</sequence>
<dbReference type="EMBL" id="JAHUTJ010065613">
    <property type="protein sequence ID" value="MED6289259.1"/>
    <property type="molecule type" value="Genomic_DNA"/>
</dbReference>
<protein>
    <submittedName>
        <fullName evidence="2">Uncharacterized protein</fullName>
    </submittedName>
</protein>
<gene>
    <name evidence="2" type="ORF">CHARACLAT_001011</name>
</gene>
<comment type="caution">
    <text evidence="2">The sequence shown here is derived from an EMBL/GenBank/DDBJ whole genome shotgun (WGS) entry which is preliminary data.</text>
</comment>
<evidence type="ECO:0000313" key="3">
    <source>
        <dbReference type="Proteomes" id="UP001352852"/>
    </source>
</evidence>
<feature type="signal peptide" evidence="1">
    <location>
        <begin position="1"/>
        <end position="28"/>
    </location>
</feature>
<keyword evidence="1" id="KW-0732">Signal</keyword>
<name>A0ABU7ERI1_9TELE</name>
<proteinExistence type="predicted"/>